<feature type="compositionally biased region" description="Polar residues" evidence="13">
    <location>
        <begin position="441"/>
        <end position="452"/>
    </location>
</feature>
<feature type="compositionally biased region" description="Low complexity" evidence="13">
    <location>
        <begin position="410"/>
        <end position="430"/>
    </location>
</feature>
<feature type="region of interest" description="Disordered" evidence="13">
    <location>
        <begin position="1"/>
        <end position="380"/>
    </location>
</feature>
<feature type="domain" description="Btz" evidence="14">
    <location>
        <begin position="111"/>
        <end position="230"/>
    </location>
</feature>
<dbReference type="InterPro" id="IPR018545">
    <property type="entry name" value="Btz_dom"/>
</dbReference>
<dbReference type="Pfam" id="PF09405">
    <property type="entry name" value="Btz"/>
    <property type="match status" value="1"/>
</dbReference>
<evidence type="ECO:0000256" key="8">
    <source>
        <dbReference type="ARBA" id="ARBA00022845"/>
    </source>
</evidence>
<keyword evidence="8" id="KW-0810">Translation regulation</keyword>
<keyword evidence="15" id="KW-1185">Reference proteome</keyword>
<evidence type="ECO:0000259" key="14">
    <source>
        <dbReference type="SMART" id="SM01044"/>
    </source>
</evidence>
<feature type="compositionally biased region" description="Basic and acidic residues" evidence="13">
    <location>
        <begin position="129"/>
        <end position="155"/>
    </location>
</feature>
<evidence type="ECO:0000256" key="12">
    <source>
        <dbReference type="ARBA" id="ARBA00023242"/>
    </source>
</evidence>
<dbReference type="GO" id="GO:0006417">
    <property type="term" value="P:regulation of translation"/>
    <property type="evidence" value="ECO:0007669"/>
    <property type="project" value="UniProtKB-KW"/>
</dbReference>
<feature type="compositionally biased region" description="Acidic residues" evidence="13">
    <location>
        <begin position="1"/>
        <end position="16"/>
    </location>
</feature>
<dbReference type="InterPro" id="IPR044796">
    <property type="entry name" value="MLN51_plant"/>
</dbReference>
<dbReference type="OrthoDB" id="660348at2759"/>
<evidence type="ECO:0000256" key="9">
    <source>
        <dbReference type="ARBA" id="ARBA00022884"/>
    </source>
</evidence>
<feature type="compositionally biased region" description="Basic and acidic residues" evidence="13">
    <location>
        <begin position="188"/>
        <end position="218"/>
    </location>
</feature>
<dbReference type="PANTHER" id="PTHR46837:SF5">
    <property type="entry name" value="PROTEIN MLN51 HOMOLOG"/>
    <property type="match status" value="1"/>
</dbReference>
<feature type="compositionally biased region" description="Basic and acidic residues" evidence="13">
    <location>
        <begin position="35"/>
        <end position="48"/>
    </location>
</feature>
<feature type="region of interest" description="Disordered" evidence="13">
    <location>
        <begin position="649"/>
        <end position="695"/>
    </location>
</feature>
<evidence type="ECO:0000313" key="16">
    <source>
        <dbReference type="RefSeq" id="XP_038976269.1"/>
    </source>
</evidence>
<dbReference type="AlphaFoldDB" id="A0A8B8ZY92"/>
<keyword evidence="10" id="KW-0866">Nonsense-mediated mRNA decay</keyword>
<accession>A0A8B8ZY92</accession>
<evidence type="ECO:0000256" key="10">
    <source>
        <dbReference type="ARBA" id="ARBA00023161"/>
    </source>
</evidence>
<dbReference type="GO" id="GO:0051028">
    <property type="term" value="P:mRNA transport"/>
    <property type="evidence" value="ECO:0007669"/>
    <property type="project" value="UniProtKB-KW"/>
</dbReference>
<protein>
    <submittedName>
        <fullName evidence="16">Protein MLN51 homolog isoform X1</fullName>
    </submittedName>
</protein>
<evidence type="ECO:0000256" key="7">
    <source>
        <dbReference type="ARBA" id="ARBA00022816"/>
    </source>
</evidence>
<feature type="compositionally biased region" description="Acidic residues" evidence="13">
    <location>
        <begin position="67"/>
        <end position="103"/>
    </location>
</feature>
<keyword evidence="12" id="KW-0539">Nucleus</keyword>
<reference evidence="16" key="1">
    <citation type="submission" date="2025-08" db="UniProtKB">
        <authorList>
            <consortium name="RefSeq"/>
        </authorList>
    </citation>
    <scope>IDENTIFICATION</scope>
    <source>
        <tissue evidence="16">Young leaves</tissue>
    </source>
</reference>
<feature type="compositionally biased region" description="Basic residues" evidence="13">
    <location>
        <begin position="219"/>
        <end position="230"/>
    </location>
</feature>
<dbReference type="GO" id="GO:0035145">
    <property type="term" value="C:exon-exon junction complex"/>
    <property type="evidence" value="ECO:0007669"/>
    <property type="project" value="InterPro"/>
</dbReference>
<evidence type="ECO:0000256" key="3">
    <source>
        <dbReference type="ARBA" id="ARBA00009548"/>
    </source>
</evidence>
<dbReference type="RefSeq" id="XP_038976269.1">
    <property type="nucleotide sequence ID" value="XM_039120341.1"/>
</dbReference>
<dbReference type="PANTHER" id="PTHR46837">
    <property type="entry name" value="PROTEIN MLN51 HOMOLOG"/>
    <property type="match status" value="1"/>
</dbReference>
<evidence type="ECO:0000256" key="5">
    <source>
        <dbReference type="ARBA" id="ARBA00022490"/>
    </source>
</evidence>
<keyword evidence="6" id="KW-0507">mRNA processing</keyword>
<comment type="similarity">
    <text evidence="3">Belongs to the CASC3 family.</text>
</comment>
<organism evidence="15 16">
    <name type="scientific">Phoenix dactylifera</name>
    <name type="common">Date palm</name>
    <dbReference type="NCBI Taxonomy" id="42345"/>
    <lineage>
        <taxon>Eukaryota</taxon>
        <taxon>Viridiplantae</taxon>
        <taxon>Streptophyta</taxon>
        <taxon>Embryophyta</taxon>
        <taxon>Tracheophyta</taxon>
        <taxon>Spermatophyta</taxon>
        <taxon>Magnoliopsida</taxon>
        <taxon>Liliopsida</taxon>
        <taxon>Arecaceae</taxon>
        <taxon>Coryphoideae</taxon>
        <taxon>Phoeniceae</taxon>
        <taxon>Phoenix</taxon>
    </lineage>
</organism>
<dbReference type="GO" id="GO:0006397">
    <property type="term" value="P:mRNA processing"/>
    <property type="evidence" value="ECO:0007669"/>
    <property type="project" value="UniProtKB-KW"/>
</dbReference>
<gene>
    <name evidence="16" type="primary">LOC103696977</name>
</gene>
<sequence>MAAEGEEVEYESDPEDAPLPSMRRREASDDEDGDRSDGGGKPARRDPRLGIGSDGESDGQGGAHVYEDDEEFGVEEDVEEFEAEEEVEEELVEEVVELEESTGEEAGHHSSAGKAESPGEGHPPAEPAGDGRRSGGEPVEYRGKNQVEEEKKENEPYAVPTAGAFYMHDDRFQENGRGRHRRMFGGRKLWDPKDDHAWVHDRFEEMNLKDTHYDEERRRSKGRFRGRGGGKSRGSDRGYARGSRSRAYYDDGGNQSRAPKSVRGRGPRRYEPIPKSNSGPPATQNKQSVKPQEPTPNVNAGRSPFQTSSVQPEQVVSRKQVFASSLSSASPPFYPSGSSNQEVSMIQKGNAQTGSANKTLSSSTPMEDNFPPSQSGSLLRGKMVVDSVAHDRLYVDDSLRQVAGKTMAISPLQSSGFSLSSTTSGQSSNSRVQGRGLSISGLPNSQSTVSHNQAARIPAQTQPPIAQQRPAQTPNQPALRISTQQLGQRPGGGNQVSSPPQPQSANSSEIGETDSPPGSSKSKTALVGKGKTSIQGAGRGAFLYSGAQVIGATGAMGLAHGDQSFPGTPALLPVMQFGGQHPGGLGVPTVGMALPGYVAQPQLGFGNSEMTWVPVLAGAAGALGASYCSPYIALDGSYYARPSGQMSSSVASRETSTAKPANSWKPPERPEIVNDEFGQRQNKPRSRYSEMNFGQ</sequence>
<keyword evidence="7" id="KW-0509">mRNA transport</keyword>
<dbReference type="GO" id="GO:0008380">
    <property type="term" value="P:RNA splicing"/>
    <property type="evidence" value="ECO:0007669"/>
    <property type="project" value="UniProtKB-KW"/>
</dbReference>
<feature type="compositionally biased region" description="Polar residues" evidence="13">
    <location>
        <begin position="337"/>
        <end position="377"/>
    </location>
</feature>
<keyword evidence="5" id="KW-0963">Cytoplasm</keyword>
<dbReference type="Proteomes" id="UP000228380">
    <property type="component" value="Unplaced"/>
</dbReference>
<dbReference type="SMART" id="SM01044">
    <property type="entry name" value="Btz"/>
    <property type="match status" value="1"/>
</dbReference>
<dbReference type="GO" id="GO:0003729">
    <property type="term" value="F:mRNA binding"/>
    <property type="evidence" value="ECO:0007669"/>
    <property type="project" value="InterPro"/>
</dbReference>
<evidence type="ECO:0000313" key="15">
    <source>
        <dbReference type="Proteomes" id="UP000228380"/>
    </source>
</evidence>
<feature type="region of interest" description="Disordered" evidence="13">
    <location>
        <begin position="409"/>
        <end position="454"/>
    </location>
</feature>
<keyword evidence="11" id="KW-0508">mRNA splicing</keyword>
<comment type="subcellular location">
    <subcellularLocation>
        <location evidence="2">Cytoplasm</location>
    </subcellularLocation>
    <subcellularLocation>
        <location evidence="1">Nucleus</location>
    </subcellularLocation>
</comment>
<proteinExistence type="inferred from homology"/>
<dbReference type="GeneID" id="103696977"/>
<dbReference type="GO" id="GO:0005737">
    <property type="term" value="C:cytoplasm"/>
    <property type="evidence" value="ECO:0007669"/>
    <property type="project" value="UniProtKB-SubCell"/>
</dbReference>
<feature type="compositionally biased region" description="Basic and acidic residues" evidence="13">
    <location>
        <begin position="167"/>
        <end position="177"/>
    </location>
</feature>
<name>A0A8B8ZY92_PHODC</name>
<evidence type="ECO:0000256" key="4">
    <source>
        <dbReference type="ARBA" id="ARBA00022448"/>
    </source>
</evidence>
<feature type="compositionally biased region" description="Polar residues" evidence="13">
    <location>
        <begin position="275"/>
        <end position="314"/>
    </location>
</feature>
<feature type="region of interest" description="Disordered" evidence="13">
    <location>
        <begin position="485"/>
        <end position="527"/>
    </location>
</feature>
<feature type="compositionally biased region" description="Low complexity" evidence="13">
    <location>
        <begin position="322"/>
        <end position="331"/>
    </location>
</feature>
<dbReference type="GO" id="GO:0000184">
    <property type="term" value="P:nuclear-transcribed mRNA catabolic process, nonsense-mediated decay"/>
    <property type="evidence" value="ECO:0007669"/>
    <property type="project" value="UniProtKB-KW"/>
</dbReference>
<evidence type="ECO:0000256" key="1">
    <source>
        <dbReference type="ARBA" id="ARBA00004123"/>
    </source>
</evidence>
<evidence type="ECO:0000256" key="11">
    <source>
        <dbReference type="ARBA" id="ARBA00023187"/>
    </source>
</evidence>
<feature type="compositionally biased region" description="Low complexity" evidence="13">
    <location>
        <begin position="495"/>
        <end position="508"/>
    </location>
</feature>
<evidence type="ECO:0000256" key="13">
    <source>
        <dbReference type="SAM" id="MobiDB-lite"/>
    </source>
</evidence>
<evidence type="ECO:0000256" key="2">
    <source>
        <dbReference type="ARBA" id="ARBA00004496"/>
    </source>
</evidence>
<feature type="compositionally biased region" description="Polar residues" evidence="13">
    <location>
        <begin position="649"/>
        <end position="660"/>
    </location>
</feature>
<keyword evidence="4" id="KW-0813">Transport</keyword>
<evidence type="ECO:0000256" key="6">
    <source>
        <dbReference type="ARBA" id="ARBA00022664"/>
    </source>
</evidence>
<keyword evidence="9" id="KW-0694">RNA-binding</keyword>